<dbReference type="Proteomes" id="UP001161247">
    <property type="component" value="Chromosome 1"/>
</dbReference>
<organism evidence="6 7">
    <name type="scientific">Oldenlandia corymbosa var. corymbosa</name>
    <dbReference type="NCBI Taxonomy" id="529605"/>
    <lineage>
        <taxon>Eukaryota</taxon>
        <taxon>Viridiplantae</taxon>
        <taxon>Streptophyta</taxon>
        <taxon>Embryophyta</taxon>
        <taxon>Tracheophyta</taxon>
        <taxon>Spermatophyta</taxon>
        <taxon>Magnoliopsida</taxon>
        <taxon>eudicotyledons</taxon>
        <taxon>Gunneridae</taxon>
        <taxon>Pentapetalae</taxon>
        <taxon>asterids</taxon>
        <taxon>lamiids</taxon>
        <taxon>Gentianales</taxon>
        <taxon>Rubiaceae</taxon>
        <taxon>Rubioideae</taxon>
        <taxon>Spermacoceae</taxon>
        <taxon>Hedyotis-Oldenlandia complex</taxon>
        <taxon>Oldenlandia</taxon>
    </lineage>
</organism>
<dbReference type="PROSITE" id="PS51354">
    <property type="entry name" value="GLUTAREDOXIN_2"/>
    <property type="match status" value="1"/>
</dbReference>
<evidence type="ECO:0000313" key="7">
    <source>
        <dbReference type="Proteomes" id="UP001161247"/>
    </source>
</evidence>
<evidence type="ECO:0000256" key="3">
    <source>
        <dbReference type="ARBA" id="ARBA00022490"/>
    </source>
</evidence>
<proteinExistence type="inferred from homology"/>
<keyword evidence="7" id="KW-1185">Reference proteome</keyword>
<evidence type="ECO:0000313" key="6">
    <source>
        <dbReference type="EMBL" id="CAI9089304.1"/>
    </source>
</evidence>
<dbReference type="NCBIfam" id="TIGR02189">
    <property type="entry name" value="GlrX-like_plant"/>
    <property type="match status" value="1"/>
</dbReference>
<keyword evidence="4" id="KW-0676">Redox-active center</keyword>
<feature type="domain" description="Glutaredoxin" evidence="5">
    <location>
        <begin position="65"/>
        <end position="135"/>
    </location>
</feature>
<gene>
    <name evidence="6" type="ORF">OLC1_LOCUS1672</name>
</gene>
<name>A0AAV1C3R3_OLDCO</name>
<reference evidence="6" key="1">
    <citation type="submission" date="2023-03" db="EMBL/GenBank/DDBJ databases">
        <authorList>
            <person name="Julca I."/>
        </authorList>
    </citation>
    <scope>NUCLEOTIDE SEQUENCE</scope>
</reference>
<evidence type="ECO:0000256" key="4">
    <source>
        <dbReference type="ARBA" id="ARBA00023284"/>
    </source>
</evidence>
<dbReference type="AlphaFoldDB" id="A0AAV1C3R3"/>
<dbReference type="InterPro" id="IPR036249">
    <property type="entry name" value="Thioredoxin-like_sf"/>
</dbReference>
<protein>
    <submittedName>
        <fullName evidence="6">OLC1v1023861C1</fullName>
    </submittedName>
</protein>
<dbReference type="Pfam" id="PF00462">
    <property type="entry name" value="Glutaredoxin"/>
    <property type="match status" value="1"/>
</dbReference>
<evidence type="ECO:0000259" key="5">
    <source>
        <dbReference type="Pfam" id="PF00462"/>
    </source>
</evidence>
<comment type="subcellular location">
    <subcellularLocation>
        <location evidence="1">Cytoplasm</location>
    </subcellularLocation>
</comment>
<accession>A0AAV1C3R3</accession>
<sequence length="163" mass="17233">MQEALPYKTWLPMPTKDNPLTTAITRSGGVSVAVAGGAGGVGSVFKVKGGGAKEELKNEIKVNAVIVIGKRGCCMSHVVKRLLQGLGVNPPVFEVEEEEENDVIAELERMIGSGDGGEDGRRRVQLPVVFIGGQLFGGLDRVMATHITGELTPILKKAGALWL</sequence>
<dbReference type="SUPFAM" id="SSF52833">
    <property type="entry name" value="Thioredoxin-like"/>
    <property type="match status" value="1"/>
</dbReference>
<dbReference type="InterPro" id="IPR011905">
    <property type="entry name" value="GlrX-like_pln_2"/>
</dbReference>
<evidence type="ECO:0000256" key="2">
    <source>
        <dbReference type="ARBA" id="ARBA00007568"/>
    </source>
</evidence>
<dbReference type="EMBL" id="OX459118">
    <property type="protein sequence ID" value="CAI9089304.1"/>
    <property type="molecule type" value="Genomic_DNA"/>
</dbReference>
<comment type="similarity">
    <text evidence="2">Belongs to the glutaredoxin family. CC-type subfamily.</text>
</comment>
<dbReference type="PANTHER" id="PTHR10168">
    <property type="entry name" value="GLUTAREDOXIN"/>
    <property type="match status" value="1"/>
</dbReference>
<dbReference type="Gene3D" id="3.40.30.10">
    <property type="entry name" value="Glutaredoxin"/>
    <property type="match status" value="1"/>
</dbReference>
<dbReference type="GO" id="GO:0005737">
    <property type="term" value="C:cytoplasm"/>
    <property type="evidence" value="ECO:0007669"/>
    <property type="project" value="UniProtKB-SubCell"/>
</dbReference>
<evidence type="ECO:0000256" key="1">
    <source>
        <dbReference type="ARBA" id="ARBA00004496"/>
    </source>
</evidence>
<dbReference type="InterPro" id="IPR002109">
    <property type="entry name" value="Glutaredoxin"/>
</dbReference>
<keyword evidence="3" id="KW-0963">Cytoplasm</keyword>